<dbReference type="NCBIfam" id="TIGR00086">
    <property type="entry name" value="smpB"/>
    <property type="match status" value="1"/>
</dbReference>
<proteinExistence type="inferred from homology"/>
<sequence length="157" mass="18274">MSIVDNRKARHDYFIEETYEAGIVLQGWEVKAIRAGHVQLAESYVIIRDGEIWVIGMHISPLPTASSHIVPDAARTRKLLFRQEEINKLIGRVEQRGYTLVPLNLHYTRGRIKMDVGLGRGKKQHDKRDTSRDRDWAREQERLLKHNAVRRRAELAD</sequence>
<dbReference type="GO" id="GO:0070930">
    <property type="term" value="P:trans-translation-dependent protein tagging"/>
    <property type="evidence" value="ECO:0007669"/>
    <property type="project" value="TreeGrafter"/>
</dbReference>
<evidence type="ECO:0000313" key="6">
    <source>
        <dbReference type="Proteomes" id="UP000823889"/>
    </source>
</evidence>
<comment type="function">
    <text evidence="3">Required for rescue of stalled ribosomes mediated by trans-translation. Binds to transfer-messenger RNA (tmRNA), required for stable association of tmRNA with ribosomes. tmRNA and SmpB together mimic tRNA shape, replacing the anticodon stem-loop with SmpB. tmRNA is encoded by the ssrA gene; the 2 termini fold to resemble tRNA(Ala) and it encodes a 'tag peptide', a short internal open reading frame. During trans-translation Ala-aminoacylated tmRNA acts like a tRNA, entering the A-site of stalled ribosomes, displacing the stalled mRNA. The ribosome then switches to translate the ORF on the tmRNA; the nascent peptide is terminated with the 'tag peptide' encoded by the tmRNA and targeted for degradation. The ribosome is freed to recommence translation, which seems to be the essential function of trans-translation.</text>
</comment>
<dbReference type="Proteomes" id="UP000823889">
    <property type="component" value="Unassembled WGS sequence"/>
</dbReference>
<dbReference type="Gene3D" id="2.40.280.10">
    <property type="match status" value="1"/>
</dbReference>
<dbReference type="InterPro" id="IPR020081">
    <property type="entry name" value="SsrA-bd_prot_CS"/>
</dbReference>
<feature type="region of interest" description="Disordered" evidence="4">
    <location>
        <begin position="116"/>
        <end position="138"/>
    </location>
</feature>
<protein>
    <recommendedName>
        <fullName evidence="3">SsrA-binding protein</fullName>
    </recommendedName>
    <alternativeName>
        <fullName evidence="3">Small protein B</fullName>
    </alternativeName>
</protein>
<keyword evidence="1 3" id="KW-0963">Cytoplasm</keyword>
<dbReference type="PANTHER" id="PTHR30308:SF2">
    <property type="entry name" value="SSRA-BINDING PROTEIN"/>
    <property type="match status" value="1"/>
</dbReference>
<dbReference type="GO" id="GO:0003723">
    <property type="term" value="F:RNA binding"/>
    <property type="evidence" value="ECO:0007669"/>
    <property type="project" value="UniProtKB-UniRule"/>
</dbReference>
<organism evidence="5 6">
    <name type="scientific">Candidatus Paenalcaligenes intestinipullorum</name>
    <dbReference type="NCBI Taxonomy" id="2838718"/>
    <lineage>
        <taxon>Bacteria</taxon>
        <taxon>Pseudomonadati</taxon>
        <taxon>Pseudomonadota</taxon>
        <taxon>Betaproteobacteria</taxon>
        <taxon>Burkholderiales</taxon>
        <taxon>Alcaligenaceae</taxon>
        <taxon>Paenalcaligenes</taxon>
    </lineage>
</organism>
<evidence type="ECO:0000256" key="1">
    <source>
        <dbReference type="ARBA" id="ARBA00022490"/>
    </source>
</evidence>
<accession>A0A9D2RFD5</accession>
<feature type="compositionally biased region" description="Basic and acidic residues" evidence="4">
    <location>
        <begin position="126"/>
        <end position="138"/>
    </location>
</feature>
<reference evidence="5" key="1">
    <citation type="journal article" date="2021" name="PeerJ">
        <title>Extensive microbial diversity within the chicken gut microbiome revealed by metagenomics and culture.</title>
        <authorList>
            <person name="Gilroy R."/>
            <person name="Ravi A."/>
            <person name="Getino M."/>
            <person name="Pursley I."/>
            <person name="Horton D.L."/>
            <person name="Alikhan N.F."/>
            <person name="Baker D."/>
            <person name="Gharbi K."/>
            <person name="Hall N."/>
            <person name="Watson M."/>
            <person name="Adriaenssens E.M."/>
            <person name="Foster-Nyarko E."/>
            <person name="Jarju S."/>
            <person name="Secka A."/>
            <person name="Antonio M."/>
            <person name="Oren A."/>
            <person name="Chaudhuri R.R."/>
            <person name="La Ragione R."/>
            <person name="Hildebrand F."/>
            <person name="Pallen M.J."/>
        </authorList>
    </citation>
    <scope>NUCLEOTIDE SEQUENCE</scope>
    <source>
        <strain evidence="5">9264</strain>
    </source>
</reference>
<dbReference type="SUPFAM" id="SSF74982">
    <property type="entry name" value="Small protein B (SmpB)"/>
    <property type="match status" value="1"/>
</dbReference>
<comment type="subcellular location">
    <subcellularLocation>
        <location evidence="3">Cytoplasm</location>
    </subcellularLocation>
    <text evidence="3">The tmRNA-SmpB complex associates with stalled 70S ribosomes.</text>
</comment>
<dbReference type="InterPro" id="IPR000037">
    <property type="entry name" value="SsrA-bd_prot"/>
</dbReference>
<comment type="similarity">
    <text evidence="3">Belongs to the SmpB family.</text>
</comment>
<evidence type="ECO:0000256" key="4">
    <source>
        <dbReference type="SAM" id="MobiDB-lite"/>
    </source>
</evidence>
<dbReference type="EMBL" id="DWUQ01000065">
    <property type="protein sequence ID" value="HJD44053.1"/>
    <property type="molecule type" value="Genomic_DNA"/>
</dbReference>
<dbReference type="AlphaFoldDB" id="A0A9D2RFD5"/>
<dbReference type="GO" id="GO:0070929">
    <property type="term" value="P:trans-translation"/>
    <property type="evidence" value="ECO:0007669"/>
    <property type="project" value="UniProtKB-UniRule"/>
</dbReference>
<dbReference type="CDD" id="cd09294">
    <property type="entry name" value="SmpB"/>
    <property type="match status" value="1"/>
</dbReference>
<dbReference type="InterPro" id="IPR023620">
    <property type="entry name" value="SmpB"/>
</dbReference>
<gene>
    <name evidence="3 5" type="primary">smpB</name>
    <name evidence="5" type="ORF">H9906_03385</name>
</gene>
<comment type="caution">
    <text evidence="5">The sequence shown here is derived from an EMBL/GenBank/DDBJ whole genome shotgun (WGS) entry which is preliminary data.</text>
</comment>
<dbReference type="GO" id="GO:0005829">
    <property type="term" value="C:cytosol"/>
    <property type="evidence" value="ECO:0007669"/>
    <property type="project" value="TreeGrafter"/>
</dbReference>
<dbReference type="HAMAP" id="MF_00023">
    <property type="entry name" value="SmpB"/>
    <property type="match status" value="1"/>
</dbReference>
<dbReference type="PANTHER" id="PTHR30308">
    <property type="entry name" value="TMRNA-BINDING COMPONENT OF TRANS-TRANSLATION TAGGING COMPLEX"/>
    <property type="match status" value="1"/>
</dbReference>
<dbReference type="PROSITE" id="PS01317">
    <property type="entry name" value="SSRP"/>
    <property type="match status" value="1"/>
</dbReference>
<evidence type="ECO:0000313" key="5">
    <source>
        <dbReference type="EMBL" id="HJD44053.1"/>
    </source>
</evidence>
<reference evidence="5" key="2">
    <citation type="submission" date="2021-04" db="EMBL/GenBank/DDBJ databases">
        <authorList>
            <person name="Gilroy R."/>
        </authorList>
    </citation>
    <scope>NUCLEOTIDE SEQUENCE</scope>
    <source>
        <strain evidence="5">9264</strain>
    </source>
</reference>
<dbReference type="Pfam" id="PF01668">
    <property type="entry name" value="SmpB"/>
    <property type="match status" value="1"/>
</dbReference>
<evidence type="ECO:0000256" key="3">
    <source>
        <dbReference type="HAMAP-Rule" id="MF_00023"/>
    </source>
</evidence>
<dbReference type="NCBIfam" id="NF003843">
    <property type="entry name" value="PRK05422.1"/>
    <property type="match status" value="1"/>
</dbReference>
<name>A0A9D2RFD5_9BURK</name>
<keyword evidence="2 3" id="KW-0694">RNA-binding</keyword>
<evidence type="ECO:0000256" key="2">
    <source>
        <dbReference type="ARBA" id="ARBA00022884"/>
    </source>
</evidence>